<dbReference type="RefSeq" id="WP_034857435.1">
    <property type="nucleotide sequence ID" value="NZ_CACRTX010000020.1"/>
</dbReference>
<evidence type="ECO:0000313" key="2">
    <source>
        <dbReference type="EMBL" id="VYU63379.1"/>
    </source>
</evidence>
<dbReference type="GO" id="GO:0016747">
    <property type="term" value="F:acyltransferase activity, transferring groups other than amino-acyl groups"/>
    <property type="evidence" value="ECO:0007669"/>
    <property type="project" value="InterPro"/>
</dbReference>
<protein>
    <submittedName>
        <fullName evidence="2">Ribosomal N-acetyltransferase YdaF</fullName>
        <ecNumber evidence="2">2.3.1.-</ecNumber>
    </submittedName>
</protein>
<dbReference type="EMBL" id="CACRTX010000020">
    <property type="protein sequence ID" value="VYU63379.1"/>
    <property type="molecule type" value="Genomic_DNA"/>
</dbReference>
<dbReference type="Gene3D" id="3.40.630.30">
    <property type="match status" value="1"/>
</dbReference>
<dbReference type="CDD" id="cd04301">
    <property type="entry name" value="NAT_SF"/>
    <property type="match status" value="1"/>
</dbReference>
<name>A0A6N3GIE3_ENTCA</name>
<dbReference type="SUPFAM" id="SSF55729">
    <property type="entry name" value="Acyl-CoA N-acyltransferases (Nat)"/>
    <property type="match status" value="1"/>
</dbReference>
<feature type="domain" description="N-acetyltransferase" evidence="1">
    <location>
        <begin position="11"/>
        <end position="161"/>
    </location>
</feature>
<dbReference type="Pfam" id="PF13302">
    <property type="entry name" value="Acetyltransf_3"/>
    <property type="match status" value="1"/>
</dbReference>
<accession>A0A6N3GIE3</accession>
<dbReference type="InterPro" id="IPR000182">
    <property type="entry name" value="GNAT_dom"/>
</dbReference>
<organism evidence="2">
    <name type="scientific">Enterococcus casseliflavus</name>
    <name type="common">Enterococcus flavescens</name>
    <dbReference type="NCBI Taxonomy" id="37734"/>
    <lineage>
        <taxon>Bacteria</taxon>
        <taxon>Bacillati</taxon>
        <taxon>Bacillota</taxon>
        <taxon>Bacilli</taxon>
        <taxon>Lactobacillales</taxon>
        <taxon>Enterococcaceae</taxon>
        <taxon>Enterococcus</taxon>
    </lineage>
</organism>
<proteinExistence type="predicted"/>
<sequence length="180" mass="20672">MKCSLRRWQMSDAQDLAHALNNQTIHDYLRDGLPFPYTVADAQAYIRSVEEAEFAFAITVDDRAVGSIRAVRKENIHYRTAEIGYSIAQEYWGKGLMTQAVQQLCDYVFTTSTIVRISAESFAKNHSSCRVLEKAGFTLEGVLRKHAEKNQQLFDMKLYALVRQEKEGQDDYNQKGETYE</sequence>
<dbReference type="PROSITE" id="PS51186">
    <property type="entry name" value="GNAT"/>
    <property type="match status" value="1"/>
</dbReference>
<dbReference type="PANTHER" id="PTHR43328:SF1">
    <property type="entry name" value="N-ACETYLTRANSFERASE DOMAIN-CONTAINING PROTEIN"/>
    <property type="match status" value="1"/>
</dbReference>
<dbReference type="EC" id="2.3.1.-" evidence="2"/>
<keyword evidence="2" id="KW-0012">Acyltransferase</keyword>
<dbReference type="PANTHER" id="PTHR43328">
    <property type="entry name" value="ACETYLTRANSFERASE-RELATED"/>
    <property type="match status" value="1"/>
</dbReference>
<gene>
    <name evidence="2" type="primary">ydaF</name>
    <name evidence="2" type="ORF">ECLFYP2_00913</name>
</gene>
<evidence type="ECO:0000259" key="1">
    <source>
        <dbReference type="PROSITE" id="PS51186"/>
    </source>
</evidence>
<dbReference type="AlphaFoldDB" id="A0A6N3GIE3"/>
<reference evidence="2" key="1">
    <citation type="submission" date="2019-11" db="EMBL/GenBank/DDBJ databases">
        <authorList>
            <person name="Feng L."/>
        </authorList>
    </citation>
    <scope>NUCLEOTIDE SEQUENCE</scope>
    <source>
        <strain evidence="2">ECasseliflavusLFYP2</strain>
    </source>
</reference>
<keyword evidence="2" id="KW-0808">Transferase</keyword>
<dbReference type="InterPro" id="IPR016181">
    <property type="entry name" value="Acyl_CoA_acyltransferase"/>
</dbReference>